<evidence type="ECO:0000313" key="7">
    <source>
        <dbReference type="Proteomes" id="UP000246410"/>
    </source>
</evidence>
<dbReference type="GO" id="GO:0006888">
    <property type="term" value="P:endoplasmic reticulum to Golgi vesicle-mediated transport"/>
    <property type="evidence" value="ECO:0007669"/>
    <property type="project" value="TreeGrafter"/>
</dbReference>
<keyword evidence="2" id="KW-0333">Golgi apparatus</keyword>
<dbReference type="RefSeq" id="WP_244198548.1">
    <property type="nucleotide sequence ID" value="NZ_QGTL01000017.1"/>
</dbReference>
<feature type="region of interest" description="Disordered" evidence="5">
    <location>
        <begin position="779"/>
        <end position="839"/>
    </location>
</feature>
<dbReference type="PANTHER" id="PTHR18921:SF2">
    <property type="entry name" value="THYROID RECEPTOR-INTERACTING PROTEIN 11"/>
    <property type="match status" value="1"/>
</dbReference>
<dbReference type="Pfam" id="PF13558">
    <property type="entry name" value="SbcC_Walker_B"/>
    <property type="match status" value="1"/>
</dbReference>
<dbReference type="SUPFAM" id="SSF52540">
    <property type="entry name" value="P-loop containing nucleoside triphosphate hydrolases"/>
    <property type="match status" value="1"/>
</dbReference>
<reference evidence="6 7" key="1">
    <citation type="submission" date="2018-05" db="EMBL/GenBank/DDBJ databases">
        <title>Genomic Encyclopedia of Type Strains, Phase IV (KMG-IV): sequencing the most valuable type-strain genomes for metagenomic binning, comparative biology and taxonomic classification.</title>
        <authorList>
            <person name="Goeker M."/>
        </authorList>
    </citation>
    <scope>NUCLEOTIDE SEQUENCE [LARGE SCALE GENOMIC DNA]</scope>
    <source>
        <strain evidence="6 7">DSM 44717</strain>
    </source>
</reference>
<evidence type="ECO:0000256" key="1">
    <source>
        <dbReference type="ARBA" id="ARBA00004555"/>
    </source>
</evidence>
<feature type="coiled-coil region" evidence="4">
    <location>
        <begin position="880"/>
        <end position="907"/>
    </location>
</feature>
<gene>
    <name evidence="6" type="ORF">DFR69_11755</name>
</gene>
<organism evidence="6 7">
    <name type="scientific">Nocardia neocaledoniensis</name>
    <dbReference type="NCBI Taxonomy" id="236511"/>
    <lineage>
        <taxon>Bacteria</taxon>
        <taxon>Bacillati</taxon>
        <taxon>Actinomycetota</taxon>
        <taxon>Actinomycetes</taxon>
        <taxon>Mycobacteriales</taxon>
        <taxon>Nocardiaceae</taxon>
        <taxon>Nocardia</taxon>
    </lineage>
</organism>
<keyword evidence="3 4" id="KW-0175">Coiled coil</keyword>
<dbReference type="GO" id="GO:0031267">
    <property type="term" value="F:small GTPase binding"/>
    <property type="evidence" value="ECO:0007669"/>
    <property type="project" value="TreeGrafter"/>
</dbReference>
<feature type="region of interest" description="Disordered" evidence="5">
    <location>
        <begin position="505"/>
        <end position="574"/>
    </location>
</feature>
<dbReference type="GO" id="GO:0004527">
    <property type="term" value="F:exonuclease activity"/>
    <property type="evidence" value="ECO:0007669"/>
    <property type="project" value="UniProtKB-KW"/>
</dbReference>
<feature type="coiled-coil region" evidence="4">
    <location>
        <begin position="945"/>
        <end position="972"/>
    </location>
</feature>
<feature type="coiled-coil region" evidence="4">
    <location>
        <begin position="355"/>
        <end position="382"/>
    </location>
</feature>
<dbReference type="PANTHER" id="PTHR18921">
    <property type="entry name" value="MYOSIN HEAVY CHAIN - RELATED"/>
    <property type="match status" value="1"/>
</dbReference>
<proteinExistence type="predicted"/>
<evidence type="ECO:0000256" key="2">
    <source>
        <dbReference type="ARBA" id="ARBA00023034"/>
    </source>
</evidence>
<sequence length="1558" mass="165633">MSLIHGGVRFVPTRAGIVNLWDYRDQEFCFADGRLVLRGPNGSGKTKALEVLFPFVLDGRIEPRRLNPFAGEERTMKSNLLYRKQESAYSYVWMEFARGSWDDPEVVTVGIGMRATRSSDKVTRWYFVADGRAGVDFSLIGPDDRPLTRKQLAEQIGSDAIVDRPVEYRAAIDARMFGLGVQRYDQLINLILTLRRPQLAKNLDPRGLSQALTDGLRPLDEQLILDAARSFSDMEEVGRTLDGLVQADTATRRFVDVYRKYLAVQAKSDVDQVRTRLDAVTNASTALFAATALRTRREADRTAAEARAEEADRAYEQAIADRENLQRSSAYEGKQQLDDLADAVRRLETSAAVHRDKAAEAGQTLQRRAEEAERAAEAVRTAAAALVRGEDALRAAAEEAGIEWVAPGADGRGDQITAAVRGHAEERDADVRAVRKAMSRWESLAAERTRAQRLAERAVELRDAAAAEVAHAEAAVALARTESAAALRAWWKTNAAVFAPTTAGVPATTDRDVTAGEPGSARAARSSDRDTSAASDGTGSGAQAAGHGADPDPADSEAGGRATGAGPSYTGSDGGADGSADLFAALECAVTGAGADDAASAPEVLAEYCEPVQDRIRTRRQEARSRAAAAAARRESLVAERRRVAAERDDAPPAHPTDSDAHAGLPGAPLWRLVRFADTVSPAEAASIEAALQAAGLLDAWICGPDLPPVVDGVRYLVPLPVGARPAGRTLAEVLAVEEDSTDLPVPTETVAAVLASIALTEDAPRSAVGNAAHAAGSGATAALPTSDPAARHPLTPDADADPTAPGHVGAAGASGGPATCDRTDPVERRSVTPKHGAAQDFTCSHPTVAIGTGGTFAHGLQLGRHTKAHAEYLGATARARRREARLAELDAAIADAASEIETAKTEESTAAAELAAISAAAKSLPRPSAITAALRAVAETAGLMRSRTEAVTQAERELDQAVAEATAADKKLRTTAQAHRTPTEARELDALAAAIRHFENTGTGLLRLRAEHEREREREREGADRHDEARALAEAFAEEAEAARLGFTEQQRKLETLREALGASAADIDRDLEAARAAIEAAKAEQRAARKAANAAIEAVGDAEAAYRTANEALATALTEVLAEVRCLAPYARPDLLSLLGASVEHRWPSADAAWSTPEQLQYRIVAAGPETDPVVLPEEVAALFTDLDAATASVKATEAGRKSTRSAVTSALQEFDAALTASGRDYRLHWDAADGLTVVAVHDENGQAALADFAARIDAARRDQELLLTDAERRILEDALLTGLAQQIHERTTDARELIARMGAEMKQRRMSSGNTIGVHWVLADGLSEAARAMCKLLDRDTAALSPEDLGAVRAHFAAEIRAARTAHPERSYPEILAATLDYRTWRVFSFTLINGDGSEDKLTVARHSALSGGEQSVSLHLPLFAAAHVMLDSADPQAPRLLALDEAFAGVDDNGRSELLGLSVQFDLDLFMTGYDLWITYAHVPGCAHYDLAHSTAENTVSATLLVWDSGELLAEHDGGDLTTALGSPNRRRVPNTIEGGLTLEGMPGEPAPVG</sequence>
<evidence type="ECO:0000256" key="3">
    <source>
        <dbReference type="ARBA" id="ARBA00023054"/>
    </source>
</evidence>
<feature type="region of interest" description="Disordered" evidence="5">
    <location>
        <begin position="632"/>
        <end position="664"/>
    </location>
</feature>
<dbReference type="Proteomes" id="UP000246410">
    <property type="component" value="Unassembled WGS sequence"/>
</dbReference>
<name>A0A317N2V9_9NOCA</name>
<comment type="caution">
    <text evidence="6">The sequence shown here is derived from an EMBL/GenBank/DDBJ whole genome shotgun (WGS) entry which is preliminary data.</text>
</comment>
<keyword evidence="6" id="KW-0540">Nuclease</keyword>
<dbReference type="GO" id="GO:0007030">
    <property type="term" value="P:Golgi organization"/>
    <property type="evidence" value="ECO:0007669"/>
    <property type="project" value="TreeGrafter"/>
</dbReference>
<keyword evidence="6" id="KW-0378">Hydrolase</keyword>
<keyword evidence="6" id="KW-0269">Exonuclease</keyword>
<evidence type="ECO:0000256" key="4">
    <source>
        <dbReference type="SAM" id="Coils"/>
    </source>
</evidence>
<protein>
    <submittedName>
        <fullName evidence="6">Putative exonuclease SbcCD C subunit</fullName>
    </submittedName>
</protein>
<feature type="compositionally biased region" description="Basic and acidic residues" evidence="5">
    <location>
        <begin position="632"/>
        <end position="661"/>
    </location>
</feature>
<evidence type="ECO:0000256" key="5">
    <source>
        <dbReference type="SAM" id="MobiDB-lite"/>
    </source>
</evidence>
<feature type="region of interest" description="Disordered" evidence="5">
    <location>
        <begin position="1523"/>
        <end position="1558"/>
    </location>
</feature>
<feature type="coiled-coil region" evidence="4">
    <location>
        <begin position="1066"/>
        <end position="1100"/>
    </location>
</feature>
<feature type="compositionally biased region" description="Low complexity" evidence="5">
    <location>
        <begin position="532"/>
        <end position="548"/>
    </location>
</feature>
<dbReference type="EMBL" id="QGTL01000017">
    <property type="protein sequence ID" value="PWV68736.1"/>
    <property type="molecule type" value="Genomic_DNA"/>
</dbReference>
<accession>A0A317N2V9</accession>
<keyword evidence="7" id="KW-1185">Reference proteome</keyword>
<feature type="compositionally biased region" description="Basic and acidic residues" evidence="5">
    <location>
        <begin position="822"/>
        <end position="831"/>
    </location>
</feature>
<dbReference type="GO" id="GO:0005737">
    <property type="term" value="C:cytoplasm"/>
    <property type="evidence" value="ECO:0007669"/>
    <property type="project" value="GOC"/>
</dbReference>
<feature type="coiled-coil region" evidence="4">
    <location>
        <begin position="301"/>
        <end position="328"/>
    </location>
</feature>
<dbReference type="InterPro" id="IPR027417">
    <property type="entry name" value="P-loop_NTPase"/>
</dbReference>
<dbReference type="Gene3D" id="3.40.50.300">
    <property type="entry name" value="P-loop containing nucleotide triphosphate hydrolases"/>
    <property type="match status" value="1"/>
</dbReference>
<comment type="subcellular location">
    <subcellularLocation>
        <location evidence="1">Golgi apparatus</location>
    </subcellularLocation>
</comment>
<evidence type="ECO:0000313" key="6">
    <source>
        <dbReference type="EMBL" id="PWV68736.1"/>
    </source>
</evidence>